<comment type="caution">
    <text evidence="1">The sequence shown here is derived from an EMBL/GenBank/DDBJ whole genome shotgun (WGS) entry which is preliminary data.</text>
</comment>
<sequence length="139" mass="14975">MDDRRNEINAKFVVRKYYRKVNTDGRSERIWVTSGAGPRDVTAAGAAAAAPPTPSGMWTYYRAVTVKIERKALTSPAGGWRSAVIGHGRTWRCARCLVDGNRVSRVAGRPPAAPPSGAPSALNFMQVDGRVACENAFGL</sequence>
<dbReference type="EMBL" id="BGZK01000205">
    <property type="protein sequence ID" value="GBP28287.1"/>
    <property type="molecule type" value="Genomic_DNA"/>
</dbReference>
<accession>A0A4C1UQH0</accession>
<gene>
    <name evidence="1" type="ORF">EVAR_11746_1</name>
</gene>
<dbReference type="AlphaFoldDB" id="A0A4C1UQH0"/>
<organism evidence="1 2">
    <name type="scientific">Eumeta variegata</name>
    <name type="common">Bagworm moth</name>
    <name type="synonym">Eumeta japonica</name>
    <dbReference type="NCBI Taxonomy" id="151549"/>
    <lineage>
        <taxon>Eukaryota</taxon>
        <taxon>Metazoa</taxon>
        <taxon>Ecdysozoa</taxon>
        <taxon>Arthropoda</taxon>
        <taxon>Hexapoda</taxon>
        <taxon>Insecta</taxon>
        <taxon>Pterygota</taxon>
        <taxon>Neoptera</taxon>
        <taxon>Endopterygota</taxon>
        <taxon>Lepidoptera</taxon>
        <taxon>Glossata</taxon>
        <taxon>Ditrysia</taxon>
        <taxon>Tineoidea</taxon>
        <taxon>Psychidae</taxon>
        <taxon>Oiketicinae</taxon>
        <taxon>Eumeta</taxon>
    </lineage>
</organism>
<protein>
    <submittedName>
        <fullName evidence="1">Uncharacterized protein</fullName>
    </submittedName>
</protein>
<proteinExistence type="predicted"/>
<reference evidence="1 2" key="1">
    <citation type="journal article" date="2019" name="Commun. Biol.">
        <title>The bagworm genome reveals a unique fibroin gene that provides high tensile strength.</title>
        <authorList>
            <person name="Kono N."/>
            <person name="Nakamura H."/>
            <person name="Ohtoshi R."/>
            <person name="Tomita M."/>
            <person name="Numata K."/>
            <person name="Arakawa K."/>
        </authorList>
    </citation>
    <scope>NUCLEOTIDE SEQUENCE [LARGE SCALE GENOMIC DNA]</scope>
</reference>
<name>A0A4C1UQH0_EUMVA</name>
<dbReference type="Proteomes" id="UP000299102">
    <property type="component" value="Unassembled WGS sequence"/>
</dbReference>
<evidence type="ECO:0000313" key="1">
    <source>
        <dbReference type="EMBL" id="GBP28287.1"/>
    </source>
</evidence>
<keyword evidence="2" id="KW-1185">Reference proteome</keyword>
<evidence type="ECO:0000313" key="2">
    <source>
        <dbReference type="Proteomes" id="UP000299102"/>
    </source>
</evidence>